<accession>A0ABT5ID26</accession>
<feature type="chain" id="PRO_5046429812" evidence="2">
    <location>
        <begin position="25"/>
        <end position="388"/>
    </location>
</feature>
<dbReference type="Proteomes" id="UP001216595">
    <property type="component" value="Unassembled WGS sequence"/>
</dbReference>
<evidence type="ECO:0000256" key="2">
    <source>
        <dbReference type="SAM" id="SignalP"/>
    </source>
</evidence>
<keyword evidence="6" id="KW-1185">Reference proteome</keyword>
<dbReference type="EMBL" id="JAQQKW010000002">
    <property type="protein sequence ID" value="MDC7693356.1"/>
    <property type="molecule type" value="Genomic_DNA"/>
</dbReference>
<dbReference type="InterPro" id="IPR050463">
    <property type="entry name" value="Gfo/Idh/MocA_oxidrdct_glycsds"/>
</dbReference>
<reference evidence="5 6" key="1">
    <citation type="submission" date="2023-01" db="EMBL/GenBank/DDBJ databases">
        <title>Novel species of the genus Asticcacaulis isolated from rivers.</title>
        <authorList>
            <person name="Lu H."/>
        </authorList>
    </citation>
    <scope>NUCLEOTIDE SEQUENCE [LARGE SCALE GENOMIC DNA]</scope>
    <source>
        <strain evidence="5 6">DXS10W</strain>
    </source>
</reference>
<dbReference type="PROSITE" id="PS51318">
    <property type="entry name" value="TAT"/>
    <property type="match status" value="1"/>
</dbReference>
<evidence type="ECO:0000259" key="3">
    <source>
        <dbReference type="Pfam" id="PF01408"/>
    </source>
</evidence>
<feature type="domain" description="Gfo/Idh/MocA-like oxidoreductase N-terminal" evidence="3">
    <location>
        <begin position="54"/>
        <end position="175"/>
    </location>
</feature>
<proteinExistence type="predicted"/>
<feature type="signal peptide" evidence="2">
    <location>
        <begin position="1"/>
        <end position="24"/>
    </location>
</feature>
<dbReference type="PANTHER" id="PTHR43818:SF11">
    <property type="entry name" value="BCDNA.GH03377"/>
    <property type="match status" value="1"/>
</dbReference>
<dbReference type="InterPro" id="IPR006311">
    <property type="entry name" value="TAT_signal"/>
</dbReference>
<name>A0ABT5ID26_9CAUL</name>
<dbReference type="PRINTS" id="PR01775">
    <property type="entry name" value="GLFROXRDTASE"/>
</dbReference>
<organism evidence="5 6">
    <name type="scientific">Asticcacaulis currens</name>
    <dbReference type="NCBI Taxonomy" id="2984210"/>
    <lineage>
        <taxon>Bacteria</taxon>
        <taxon>Pseudomonadati</taxon>
        <taxon>Pseudomonadota</taxon>
        <taxon>Alphaproteobacteria</taxon>
        <taxon>Caulobacterales</taxon>
        <taxon>Caulobacteraceae</taxon>
        <taxon>Asticcacaulis</taxon>
    </lineage>
</organism>
<dbReference type="SUPFAM" id="SSF55347">
    <property type="entry name" value="Glyceraldehyde-3-phosphate dehydrogenase-like, C-terminal domain"/>
    <property type="match status" value="1"/>
</dbReference>
<dbReference type="InterPro" id="IPR055170">
    <property type="entry name" value="GFO_IDH_MocA-like_dom"/>
</dbReference>
<dbReference type="Gene3D" id="3.30.360.10">
    <property type="entry name" value="Dihydrodipicolinate Reductase, domain 2"/>
    <property type="match status" value="1"/>
</dbReference>
<dbReference type="InterPro" id="IPR008354">
    <property type="entry name" value="Glc-Fru_OxRdtase_bac"/>
</dbReference>
<sequence length="388" mass="41675">MMDRRQLLIGAGGLPLAASAAATAAATAQTTGKAAGQPLPNGVDLPEPPKKRLGWAVVGLGSYAINQVIPGFLQADESRMTAFVSGNPAKAKDLAERYGVAKTYGYDDFDKIAADKDIDCVYIVLPVGLHAEYTIRALKAGKHVLCEKPMASTVEECEAMVAAARAANRQLGVAYRVHFEPLNIEVKRRCKQGELGDLRYITGDAGFNADPQYPPMKWRLDKPLAGGGSMYDIGIYALNGTLMLADQMPDTVSAVYAYPKDDPRFKTVEGGLNWRMTFPSGLSAQGSSSYCYAGGSRIKVFGASAAINMDPASDYYDNRANLHRGWDPGTPVRAAPPYTQFAAQVDGFSQAARSNTPHRTPGEMGLRDIRLIQAMYRSADQGGVPVKV</sequence>
<gene>
    <name evidence="5" type="ORF">PQU94_03555</name>
</gene>
<dbReference type="InterPro" id="IPR036291">
    <property type="entry name" value="NAD(P)-bd_dom_sf"/>
</dbReference>
<protein>
    <submittedName>
        <fullName evidence="5">Gfo/Idh/MocA family oxidoreductase</fullName>
    </submittedName>
</protein>
<dbReference type="Pfam" id="PF22725">
    <property type="entry name" value="GFO_IDH_MocA_C3"/>
    <property type="match status" value="1"/>
</dbReference>
<evidence type="ECO:0000313" key="6">
    <source>
        <dbReference type="Proteomes" id="UP001216595"/>
    </source>
</evidence>
<dbReference type="Gene3D" id="3.40.50.720">
    <property type="entry name" value="NAD(P)-binding Rossmann-like Domain"/>
    <property type="match status" value="1"/>
</dbReference>
<keyword evidence="1" id="KW-0560">Oxidoreductase</keyword>
<keyword evidence="2" id="KW-0732">Signal</keyword>
<dbReference type="SUPFAM" id="SSF51735">
    <property type="entry name" value="NAD(P)-binding Rossmann-fold domains"/>
    <property type="match status" value="1"/>
</dbReference>
<dbReference type="InterPro" id="IPR000683">
    <property type="entry name" value="Gfo/Idh/MocA-like_OxRdtase_N"/>
</dbReference>
<comment type="caution">
    <text evidence="5">The sequence shown here is derived from an EMBL/GenBank/DDBJ whole genome shotgun (WGS) entry which is preliminary data.</text>
</comment>
<evidence type="ECO:0000313" key="5">
    <source>
        <dbReference type="EMBL" id="MDC7693356.1"/>
    </source>
</evidence>
<dbReference type="RefSeq" id="WP_272740124.1">
    <property type="nucleotide sequence ID" value="NZ_JAQQKW010000002.1"/>
</dbReference>
<dbReference type="PANTHER" id="PTHR43818">
    <property type="entry name" value="BCDNA.GH03377"/>
    <property type="match status" value="1"/>
</dbReference>
<evidence type="ECO:0000256" key="1">
    <source>
        <dbReference type="ARBA" id="ARBA00023002"/>
    </source>
</evidence>
<dbReference type="Pfam" id="PF01408">
    <property type="entry name" value="GFO_IDH_MocA"/>
    <property type="match status" value="1"/>
</dbReference>
<feature type="domain" description="GFO/IDH/MocA-like oxidoreductase" evidence="4">
    <location>
        <begin position="185"/>
        <end position="306"/>
    </location>
</feature>
<evidence type="ECO:0000259" key="4">
    <source>
        <dbReference type="Pfam" id="PF22725"/>
    </source>
</evidence>